<dbReference type="GO" id="GO:0034605">
    <property type="term" value="P:cellular response to heat"/>
    <property type="evidence" value="ECO:0007669"/>
    <property type="project" value="TreeGrafter"/>
</dbReference>
<feature type="non-terminal residue" evidence="5">
    <location>
        <position position="1"/>
    </location>
</feature>
<feature type="domain" description="Clp ATPase C-terminal" evidence="4">
    <location>
        <begin position="34"/>
        <end position="123"/>
    </location>
</feature>
<dbReference type="InterPro" id="IPR050130">
    <property type="entry name" value="ClpA_ClpB"/>
</dbReference>
<comment type="similarity">
    <text evidence="1">Belongs to the ClpA/ClpB family.</text>
</comment>
<dbReference type="PANTHER" id="PTHR11638">
    <property type="entry name" value="ATP-DEPENDENT CLP PROTEASE"/>
    <property type="match status" value="1"/>
</dbReference>
<evidence type="ECO:0000256" key="3">
    <source>
        <dbReference type="ARBA" id="ARBA00022840"/>
    </source>
</evidence>
<keyword evidence="3" id="KW-0067">ATP-binding</keyword>
<dbReference type="GO" id="GO:0005524">
    <property type="term" value="F:ATP binding"/>
    <property type="evidence" value="ECO:0007669"/>
    <property type="project" value="UniProtKB-KW"/>
</dbReference>
<evidence type="ECO:0000256" key="1">
    <source>
        <dbReference type="ARBA" id="ARBA00008675"/>
    </source>
</evidence>
<dbReference type="SMART" id="SM01086">
    <property type="entry name" value="ClpB_D2-small"/>
    <property type="match status" value="1"/>
</dbReference>
<comment type="caution">
    <text evidence="5">The sequence shown here is derived from an EMBL/GenBank/DDBJ whole genome shotgun (WGS) entry which is preliminary data.</text>
</comment>
<evidence type="ECO:0000313" key="5">
    <source>
        <dbReference type="EMBL" id="EJF76659.1"/>
    </source>
</evidence>
<dbReference type="Gene3D" id="3.40.50.300">
    <property type="entry name" value="P-loop containing nucleotide triphosphate hydrolases"/>
    <property type="match status" value="1"/>
</dbReference>
<dbReference type="Proteomes" id="UP000008947">
    <property type="component" value="Unassembled WGS sequence"/>
</dbReference>
<dbReference type="FunFam" id="1.10.8.60:FF:000017">
    <property type="entry name" value="ATP-dependent chaperone ClpB"/>
    <property type="match status" value="1"/>
</dbReference>
<dbReference type="RefSeq" id="WP_006924797.1">
    <property type="nucleotide sequence ID" value="NZ_JH725031.1"/>
</dbReference>
<dbReference type="InterPro" id="IPR019489">
    <property type="entry name" value="Clp_ATPase_C"/>
</dbReference>
<dbReference type="AlphaFoldDB" id="J0Q272"/>
<name>J0Q272_9HYPH</name>
<keyword evidence="2" id="KW-0547">Nucleotide-binding</keyword>
<dbReference type="EMBL" id="AILU01000057">
    <property type="protein sequence ID" value="EJF76659.1"/>
    <property type="molecule type" value="Genomic_DNA"/>
</dbReference>
<dbReference type="Pfam" id="PF10431">
    <property type="entry name" value="ClpB_D2-small"/>
    <property type="match status" value="1"/>
</dbReference>
<dbReference type="HOGENOM" id="CLU_1942414_0_0_5"/>
<dbReference type="Gene3D" id="1.10.8.60">
    <property type="match status" value="1"/>
</dbReference>
<protein>
    <recommendedName>
        <fullName evidence="4">Clp ATPase C-terminal domain-containing protein</fullName>
    </recommendedName>
</protein>
<dbReference type="GO" id="GO:0016887">
    <property type="term" value="F:ATP hydrolysis activity"/>
    <property type="evidence" value="ECO:0007669"/>
    <property type="project" value="TreeGrafter"/>
</dbReference>
<sequence length="129" mass="15044">TTDQAKNDVMNVVKAAFRPEFLNRIDEIILFQRLQRHDMEAIVDIQIKQLQNLLNERKITLQIEPEVRQFLANKGYDPLYGARPLKRIIQKEIQDPMAEDILFGNIPDETTVKITKQGDRLVFSPITQK</sequence>
<organism evidence="5 6">
    <name type="scientific">Candidatus Bartonella washoeensis Sb944nv</name>
    <dbReference type="NCBI Taxonomy" id="1094563"/>
    <lineage>
        <taxon>Bacteria</taxon>
        <taxon>Pseudomonadati</taxon>
        <taxon>Pseudomonadota</taxon>
        <taxon>Alphaproteobacteria</taxon>
        <taxon>Hyphomicrobiales</taxon>
        <taxon>Bartonellaceae</taxon>
        <taxon>Bartonella</taxon>
    </lineage>
</organism>
<dbReference type="SUPFAM" id="SSF52540">
    <property type="entry name" value="P-loop containing nucleoside triphosphate hydrolases"/>
    <property type="match status" value="1"/>
</dbReference>
<reference evidence="5 6" key="1">
    <citation type="submission" date="2012-03" db="EMBL/GenBank/DDBJ databases">
        <title>The Genome Sequence of Bartonella washoensis Sb944nv.</title>
        <authorList>
            <consortium name="The Broad Institute Genome Sequencing Platform"/>
            <consortium name="The Broad Institute Genome Sequencing Center for Infectious Disease"/>
            <person name="Feldgarden M."/>
            <person name="Kirby J."/>
            <person name="Kosoy M."/>
            <person name="Birtles R."/>
            <person name="Probert W.S."/>
            <person name="Chiaraviglio L."/>
            <person name="Young S.K."/>
            <person name="Zeng Q."/>
            <person name="Gargeya S."/>
            <person name="Fitzgerald M."/>
            <person name="Haas B."/>
            <person name="Abouelleil A."/>
            <person name="Alvarado L."/>
            <person name="Arachchi H.M."/>
            <person name="Berlin A."/>
            <person name="Chapman S.B."/>
            <person name="Gearin G."/>
            <person name="Goldberg J."/>
            <person name="Griggs A."/>
            <person name="Gujja S."/>
            <person name="Hansen M."/>
            <person name="Heiman D."/>
            <person name="Howarth C."/>
            <person name="Larimer J."/>
            <person name="Lui A."/>
            <person name="MacDonald P.J.P."/>
            <person name="McCowen C."/>
            <person name="Montmayeur A."/>
            <person name="Murphy C."/>
            <person name="Neiman D."/>
            <person name="Pearson M."/>
            <person name="Priest M."/>
            <person name="Roberts A."/>
            <person name="Saif S."/>
            <person name="Shea T."/>
            <person name="Sisk P."/>
            <person name="Stolte C."/>
            <person name="Sykes S."/>
            <person name="Wortman J."/>
            <person name="Nusbaum C."/>
            <person name="Birren B."/>
        </authorList>
    </citation>
    <scope>NUCLEOTIDE SEQUENCE [LARGE SCALE GENOMIC DNA]</scope>
    <source>
        <strain evidence="5 6">Sb944nv</strain>
    </source>
</reference>
<dbReference type="GO" id="GO:0005737">
    <property type="term" value="C:cytoplasm"/>
    <property type="evidence" value="ECO:0007669"/>
    <property type="project" value="TreeGrafter"/>
</dbReference>
<evidence type="ECO:0000259" key="4">
    <source>
        <dbReference type="SMART" id="SM01086"/>
    </source>
</evidence>
<accession>J0Q272</accession>
<evidence type="ECO:0000313" key="6">
    <source>
        <dbReference type="Proteomes" id="UP000008947"/>
    </source>
</evidence>
<proteinExistence type="inferred from homology"/>
<gene>
    <name evidence="5" type="ORF">MCQ_01685</name>
</gene>
<keyword evidence="6" id="KW-1185">Reference proteome</keyword>
<dbReference type="eggNOG" id="COG0542">
    <property type="taxonomic scope" value="Bacteria"/>
</dbReference>
<dbReference type="PATRIC" id="fig|1094563.3.peg.1930"/>
<dbReference type="InterPro" id="IPR027417">
    <property type="entry name" value="P-loop_NTPase"/>
</dbReference>
<dbReference type="PANTHER" id="PTHR11638:SF176">
    <property type="entry name" value="HEAT SHOCK PROTEIN 78, MITOCHONDRIAL"/>
    <property type="match status" value="1"/>
</dbReference>
<evidence type="ECO:0000256" key="2">
    <source>
        <dbReference type="ARBA" id="ARBA00022741"/>
    </source>
</evidence>